<gene>
    <name evidence="2" type="primary">pucM_1</name>
    <name evidence="2" type="ORF">PFRI_28620</name>
</gene>
<dbReference type="GO" id="GO:0006144">
    <property type="term" value="P:purine nucleobase metabolic process"/>
    <property type="evidence" value="ECO:0007669"/>
    <property type="project" value="TreeGrafter"/>
</dbReference>
<keyword evidence="2" id="KW-0378">Hydrolase</keyword>
<dbReference type="SUPFAM" id="SSF49472">
    <property type="entry name" value="Transthyretin (synonym: prealbumin)"/>
    <property type="match status" value="1"/>
</dbReference>
<dbReference type="Proteomes" id="UP000184514">
    <property type="component" value="Unassembled WGS sequence"/>
</dbReference>
<dbReference type="STRING" id="696762.PFRI_28620"/>
<dbReference type="EC" id="3.5.2.17" evidence="2"/>
<evidence type="ECO:0000259" key="1">
    <source>
        <dbReference type="Pfam" id="PF00576"/>
    </source>
</evidence>
<dbReference type="GO" id="GO:0033971">
    <property type="term" value="F:hydroxyisourate hydrolase activity"/>
    <property type="evidence" value="ECO:0007669"/>
    <property type="project" value="UniProtKB-EC"/>
</dbReference>
<sequence length="111" mass="12088">MATLTSHTLNGTDGTHAGEIPVTLTNLTTSTVTFTAQMDEGGRLSENIDAKDIDPDAMYELVFDTAGYWAARNMPAAVTQIALRFAMTDPEGAYHMPVILNPNSYSMWTSR</sequence>
<dbReference type="Pfam" id="PF00576">
    <property type="entry name" value="Transthyretin"/>
    <property type="match status" value="1"/>
</dbReference>
<dbReference type="Gene3D" id="2.60.40.180">
    <property type="entry name" value="Transthyretin/hydroxyisourate hydrolase domain"/>
    <property type="match status" value="1"/>
</dbReference>
<accession>A0A1L9NUE3</accession>
<dbReference type="PANTHER" id="PTHR10395:SF7">
    <property type="entry name" value="5-HYDROXYISOURATE HYDROLASE"/>
    <property type="match status" value="1"/>
</dbReference>
<dbReference type="PANTHER" id="PTHR10395">
    <property type="entry name" value="URICASE AND TRANSTHYRETIN-RELATED"/>
    <property type="match status" value="1"/>
</dbReference>
<proteinExistence type="predicted"/>
<dbReference type="OrthoDB" id="9792386at2"/>
<reference evidence="2 3" key="1">
    <citation type="submission" date="2016-10" db="EMBL/GenBank/DDBJ databases">
        <title>Genome sequence of Planktotalea frisia SH6-1.</title>
        <authorList>
            <person name="Poehlein A."/>
            <person name="Bakenhus I."/>
            <person name="Voget S."/>
            <person name="Brinkhoff T."/>
            <person name="Simon M."/>
        </authorList>
    </citation>
    <scope>NUCLEOTIDE SEQUENCE [LARGE SCALE GENOMIC DNA]</scope>
    <source>
        <strain evidence="2 3">SH6-1</strain>
    </source>
</reference>
<dbReference type="InterPro" id="IPR023416">
    <property type="entry name" value="Transthyretin/HIU_hydrolase_d"/>
</dbReference>
<feature type="domain" description="Transthyretin/hydroxyisourate hydrolase" evidence="1">
    <location>
        <begin position="4"/>
        <end position="108"/>
    </location>
</feature>
<organism evidence="2 3">
    <name type="scientific">Planktotalea frisia</name>
    <dbReference type="NCBI Taxonomy" id="696762"/>
    <lineage>
        <taxon>Bacteria</taxon>
        <taxon>Pseudomonadati</taxon>
        <taxon>Pseudomonadota</taxon>
        <taxon>Alphaproteobacteria</taxon>
        <taxon>Rhodobacterales</taxon>
        <taxon>Paracoccaceae</taxon>
        <taxon>Planktotalea</taxon>
    </lineage>
</organism>
<evidence type="ECO:0000313" key="2">
    <source>
        <dbReference type="EMBL" id="OJI92918.1"/>
    </source>
</evidence>
<comment type="caution">
    <text evidence="2">The sequence shown here is derived from an EMBL/GenBank/DDBJ whole genome shotgun (WGS) entry which is preliminary data.</text>
</comment>
<name>A0A1L9NUE3_9RHOB</name>
<dbReference type="EMBL" id="MLCB01000161">
    <property type="protein sequence ID" value="OJI92918.1"/>
    <property type="molecule type" value="Genomic_DNA"/>
</dbReference>
<dbReference type="RefSeq" id="WP_072631389.1">
    <property type="nucleotide sequence ID" value="NZ_MLCB01000161.1"/>
</dbReference>
<dbReference type="AlphaFoldDB" id="A0A1L9NUE3"/>
<protein>
    <submittedName>
        <fullName evidence="2">5-hydroxyisourate hydrolase</fullName>
        <ecNumber evidence="2">3.5.2.17</ecNumber>
    </submittedName>
</protein>
<evidence type="ECO:0000313" key="3">
    <source>
        <dbReference type="Proteomes" id="UP000184514"/>
    </source>
</evidence>
<dbReference type="InterPro" id="IPR036817">
    <property type="entry name" value="Transthyretin/HIU_hydrolase_sf"/>
</dbReference>
<keyword evidence="3" id="KW-1185">Reference proteome</keyword>